<organism evidence="3 4">
    <name type="scientific">Candidatus Avipropionibacterium avicola</name>
    <dbReference type="NCBI Taxonomy" id="2840701"/>
    <lineage>
        <taxon>Bacteria</taxon>
        <taxon>Bacillati</taxon>
        <taxon>Actinomycetota</taxon>
        <taxon>Actinomycetes</taxon>
        <taxon>Propionibacteriales</taxon>
        <taxon>Propionibacteriaceae</taxon>
        <taxon>Propionibacteriaceae incertae sedis</taxon>
        <taxon>Candidatus Avipropionibacterium</taxon>
    </lineage>
</organism>
<dbReference type="CDD" id="cd12108">
    <property type="entry name" value="Hr-like"/>
    <property type="match status" value="1"/>
</dbReference>
<gene>
    <name evidence="3" type="ORF">IAA98_14160</name>
</gene>
<reference evidence="3" key="1">
    <citation type="submission" date="2020-10" db="EMBL/GenBank/DDBJ databases">
        <authorList>
            <person name="Gilroy R."/>
        </authorList>
    </citation>
    <scope>NUCLEOTIDE SEQUENCE</scope>
    <source>
        <strain evidence="3">ChiGjej1B1-24693</strain>
    </source>
</reference>
<dbReference type="EMBL" id="DVLP01000413">
    <property type="protein sequence ID" value="HIT76721.1"/>
    <property type="molecule type" value="Genomic_DNA"/>
</dbReference>
<evidence type="ECO:0000256" key="1">
    <source>
        <dbReference type="SAM" id="MobiDB-lite"/>
    </source>
</evidence>
<dbReference type="AlphaFoldDB" id="A0A9D1GZK7"/>
<feature type="region of interest" description="Disordered" evidence="1">
    <location>
        <begin position="1"/>
        <end position="23"/>
    </location>
</feature>
<name>A0A9D1GZK7_9ACTN</name>
<feature type="compositionally biased region" description="Basic and acidic residues" evidence="1">
    <location>
        <begin position="1"/>
        <end position="19"/>
    </location>
</feature>
<protein>
    <submittedName>
        <fullName evidence="3">Hemerythrin domain-containing protein</fullName>
    </submittedName>
</protein>
<dbReference type="Gene3D" id="1.20.120.520">
    <property type="entry name" value="nmb1532 protein domain like"/>
    <property type="match status" value="1"/>
</dbReference>
<dbReference type="Proteomes" id="UP000886842">
    <property type="component" value="Unassembled WGS sequence"/>
</dbReference>
<evidence type="ECO:0000313" key="3">
    <source>
        <dbReference type="EMBL" id="HIT76721.1"/>
    </source>
</evidence>
<reference evidence="3" key="2">
    <citation type="journal article" date="2021" name="PeerJ">
        <title>Extensive microbial diversity within the chicken gut microbiome revealed by metagenomics and culture.</title>
        <authorList>
            <person name="Gilroy R."/>
            <person name="Ravi A."/>
            <person name="Getino M."/>
            <person name="Pursley I."/>
            <person name="Horton D.L."/>
            <person name="Alikhan N.F."/>
            <person name="Baker D."/>
            <person name="Gharbi K."/>
            <person name="Hall N."/>
            <person name="Watson M."/>
            <person name="Adriaenssens E.M."/>
            <person name="Foster-Nyarko E."/>
            <person name="Jarju S."/>
            <person name="Secka A."/>
            <person name="Antonio M."/>
            <person name="Oren A."/>
            <person name="Chaudhuri R.R."/>
            <person name="La Ragione R."/>
            <person name="Hildebrand F."/>
            <person name="Pallen M.J."/>
        </authorList>
    </citation>
    <scope>NUCLEOTIDE SEQUENCE</scope>
    <source>
        <strain evidence="3">ChiGjej1B1-24693</strain>
    </source>
</reference>
<proteinExistence type="predicted"/>
<evidence type="ECO:0000259" key="2">
    <source>
        <dbReference type="Pfam" id="PF01814"/>
    </source>
</evidence>
<feature type="domain" description="Hemerythrin-like" evidence="2">
    <location>
        <begin position="27"/>
        <end position="150"/>
    </location>
</feature>
<dbReference type="InterPro" id="IPR012312">
    <property type="entry name" value="Hemerythrin-like"/>
</dbReference>
<evidence type="ECO:0000313" key="4">
    <source>
        <dbReference type="Proteomes" id="UP000886842"/>
    </source>
</evidence>
<sequence>MSRTHQDRTATHGARENAKPADPVTMALFHAALRRDLRRARRLLESPQLLSRRRARALGRVLLWNTNELRRHHEGEDHHLWPLLMARAPQSRRLLEDMESEHEAIDEPLLRLEVAARGLVADRAEPRAVIRALDDLEAPLLRHLAHEELDAMAIAASVLTHDEWKEFEAKAWAIGYTPAETVRFLTWMCDGVEWSEVITARARPSLAPCCRAVARVLSAVAALGTARLWAGTDAAGIRSWPGRVEHASG</sequence>
<accession>A0A9D1GZK7</accession>
<dbReference type="Pfam" id="PF01814">
    <property type="entry name" value="Hemerythrin"/>
    <property type="match status" value="1"/>
</dbReference>
<comment type="caution">
    <text evidence="3">The sequence shown here is derived from an EMBL/GenBank/DDBJ whole genome shotgun (WGS) entry which is preliminary data.</text>
</comment>